<dbReference type="RefSeq" id="WP_381525664.1">
    <property type="nucleotide sequence ID" value="NZ_JBHULN010000015.1"/>
</dbReference>
<dbReference type="EMBL" id="JBHULN010000015">
    <property type="protein sequence ID" value="MFD2573068.1"/>
    <property type="molecule type" value="Genomic_DNA"/>
</dbReference>
<proteinExistence type="predicted"/>
<gene>
    <name evidence="1" type="ORF">ACFSUS_20675</name>
</gene>
<dbReference type="Proteomes" id="UP001597469">
    <property type="component" value="Unassembled WGS sequence"/>
</dbReference>
<accession>A0ABW5M7Y3</accession>
<dbReference type="Pfam" id="PF14026">
    <property type="entry name" value="SCO4226-like"/>
    <property type="match status" value="1"/>
</dbReference>
<organism evidence="1 2">
    <name type="scientific">Spirosoma soli</name>
    <dbReference type="NCBI Taxonomy" id="1770529"/>
    <lineage>
        <taxon>Bacteria</taxon>
        <taxon>Pseudomonadati</taxon>
        <taxon>Bacteroidota</taxon>
        <taxon>Cytophagia</taxon>
        <taxon>Cytophagales</taxon>
        <taxon>Cytophagaceae</taxon>
        <taxon>Spirosoma</taxon>
    </lineage>
</organism>
<keyword evidence="2" id="KW-1185">Reference proteome</keyword>
<dbReference type="InterPro" id="IPR025336">
    <property type="entry name" value="SCO4226-like"/>
</dbReference>
<reference evidence="2" key="1">
    <citation type="journal article" date="2019" name="Int. J. Syst. Evol. Microbiol.">
        <title>The Global Catalogue of Microorganisms (GCM) 10K type strain sequencing project: providing services to taxonomists for standard genome sequencing and annotation.</title>
        <authorList>
            <consortium name="The Broad Institute Genomics Platform"/>
            <consortium name="The Broad Institute Genome Sequencing Center for Infectious Disease"/>
            <person name="Wu L."/>
            <person name="Ma J."/>
        </authorList>
    </citation>
    <scope>NUCLEOTIDE SEQUENCE [LARGE SCALE GENOMIC DNA]</scope>
    <source>
        <strain evidence="2">KCTC 42805</strain>
    </source>
</reference>
<name>A0ABW5M7Y3_9BACT</name>
<evidence type="ECO:0000313" key="2">
    <source>
        <dbReference type="Proteomes" id="UP001597469"/>
    </source>
</evidence>
<comment type="caution">
    <text evidence="1">The sequence shown here is derived from an EMBL/GenBank/DDBJ whole genome shotgun (WGS) entry which is preliminary data.</text>
</comment>
<protein>
    <submittedName>
        <fullName evidence="1">DUF4242 domain-containing protein</fullName>
    </submittedName>
</protein>
<evidence type="ECO:0000313" key="1">
    <source>
        <dbReference type="EMBL" id="MFD2573068.1"/>
    </source>
</evidence>
<sequence>MKKFVIERNLPGAGNLSAEELRSISQTSCNVIGEIGKSYQWVQSFVTEDKIYCIHLAESEEAVREHARLGGFPVNSVSEVVTIIDPITAQ</sequence>